<reference evidence="3 4" key="1">
    <citation type="submission" date="2016-03" db="EMBL/GenBank/DDBJ databases">
        <title>Comparative genomics of Pseudogymnoascus destructans, the fungus causing white-nose syndrome of bats.</title>
        <authorList>
            <person name="Palmer J.M."/>
            <person name="Drees K.P."/>
            <person name="Foster J.T."/>
            <person name="Lindner D.L."/>
        </authorList>
    </citation>
    <scope>NUCLEOTIDE SEQUENCE [LARGE SCALE GENOMIC DNA]</scope>
    <source>
        <strain evidence="3 4">UAMH 10579</strain>
    </source>
</reference>
<proteinExistence type="predicted"/>
<name>A0A1B8G913_9PEZI</name>
<dbReference type="Gene3D" id="1.10.10.2360">
    <property type="match status" value="1"/>
</dbReference>
<feature type="compositionally biased region" description="Low complexity" evidence="1">
    <location>
        <begin position="489"/>
        <end position="502"/>
    </location>
</feature>
<evidence type="ECO:0000256" key="1">
    <source>
        <dbReference type="SAM" id="MobiDB-lite"/>
    </source>
</evidence>
<feature type="compositionally biased region" description="Polar residues" evidence="1">
    <location>
        <begin position="359"/>
        <end position="372"/>
    </location>
</feature>
<dbReference type="EMBL" id="KV460269">
    <property type="protein sequence ID" value="OBT92307.1"/>
    <property type="molecule type" value="Genomic_DNA"/>
</dbReference>
<organism evidence="3 4">
    <name type="scientific">Pseudogymnoascus verrucosus</name>
    <dbReference type="NCBI Taxonomy" id="342668"/>
    <lineage>
        <taxon>Eukaryota</taxon>
        <taxon>Fungi</taxon>
        <taxon>Dikarya</taxon>
        <taxon>Ascomycota</taxon>
        <taxon>Pezizomycotina</taxon>
        <taxon>Leotiomycetes</taxon>
        <taxon>Thelebolales</taxon>
        <taxon>Thelebolaceae</taxon>
        <taxon>Pseudogymnoascus</taxon>
    </lineage>
</organism>
<dbReference type="PROSITE" id="PS50097">
    <property type="entry name" value="BTB"/>
    <property type="match status" value="1"/>
</dbReference>
<dbReference type="SUPFAM" id="SSF54695">
    <property type="entry name" value="POZ domain"/>
    <property type="match status" value="1"/>
</dbReference>
<protein>
    <recommendedName>
        <fullName evidence="2">BTB domain-containing protein</fullName>
    </recommendedName>
</protein>
<evidence type="ECO:0000313" key="4">
    <source>
        <dbReference type="Proteomes" id="UP000091956"/>
    </source>
</evidence>
<dbReference type="Proteomes" id="UP000091956">
    <property type="component" value="Unassembled WGS sequence"/>
</dbReference>
<dbReference type="AlphaFoldDB" id="A0A1B8G913"/>
<sequence>MAGFPNLAQLMGSDIVTVYVGPREKRYSVHKTLLTSQSEYFEKALNGKFKEADEQTIRLPEDSPDAFDLLIGWLYQNQIPVLGYGPGPFDEFPRGIFVGATKLGNAALPPNRGTGSVAYRAHEEVSATIFVQPQGNNNMRDRFDHIGTQTDYNQYSPEELRLEDYALNHRFSDFSRPSPENAVIPQPFPVSPGRIDGIPYCSPIEPIMESEEAHQLALLRLCLFAETICWTNLFNIAMSTYIQGESFLAPRPMPTEHIELIYERAHPESPCRKFAAYATISQINAAGQIDRNMDLVEQWPSFLEDIFKRLRLGVDVSLAHKPKVNGACDYHVHDAKHRPEDCPAVSETRRFILNARAPTRQTFVTKPQNSARSSGGGSESTGSGDGGTTVGSSGEIRYTTYLPNTGYTTRTLGYDDTTGGPPHDTFGRPGDTMDWGGPWLKGAGFGQTPTQGFGTGGFGNSSVPFGTPRTAFGTSGPFSHFVGVAASASTNPTTTGASSSSAQGGGLDSSGTNILSPQASATAPLSANSSPPQAPVSTEPTVSHNSAAAPNTPASTAASPAITTPAGSSSEAGASNAAPQNDTGDGTGSISQGSNPIFGRVSPLASPLPSLTARSTSAGGIFGQRLASSSSTTNPGSFFPTSGPAARTNMPTSSGFTMFSPPQSSSTSGFDASRAAPPSTNTGSTSPFGLLGARSTPAPSSHSLFGSTSRAPDAGVPAQSSSSNPFGFRNEPSVSPSNAATTATPSNAGTLFGSPPTNLFGLRNASNVSPLNSATGFVPPKPKNLFGIAPEDYNTNLPDEGSDR</sequence>
<feature type="domain" description="BTB" evidence="2">
    <location>
        <begin position="13"/>
        <end position="83"/>
    </location>
</feature>
<dbReference type="InterPro" id="IPR011333">
    <property type="entry name" value="SKP1/BTB/POZ_sf"/>
</dbReference>
<feature type="compositionally biased region" description="Polar residues" evidence="1">
    <location>
        <begin position="697"/>
        <end position="710"/>
    </location>
</feature>
<feature type="compositionally biased region" description="Polar residues" evidence="1">
    <location>
        <begin position="626"/>
        <end position="640"/>
    </location>
</feature>
<evidence type="ECO:0000313" key="3">
    <source>
        <dbReference type="EMBL" id="OBT92307.1"/>
    </source>
</evidence>
<dbReference type="Gene3D" id="3.30.710.10">
    <property type="entry name" value="Potassium Channel Kv1.1, Chain A"/>
    <property type="match status" value="1"/>
</dbReference>
<gene>
    <name evidence="3" type="ORF">VE01_09399</name>
</gene>
<dbReference type="STRING" id="342668.A0A1B8G913"/>
<dbReference type="Pfam" id="PF00651">
    <property type="entry name" value="BTB"/>
    <property type="match status" value="1"/>
</dbReference>
<dbReference type="RefSeq" id="XP_018126040.1">
    <property type="nucleotide sequence ID" value="XM_018278813.2"/>
</dbReference>
<feature type="region of interest" description="Disordered" evidence="1">
    <location>
        <begin position="359"/>
        <end position="395"/>
    </location>
</feature>
<accession>A0A1B8G913</accession>
<dbReference type="InterPro" id="IPR000210">
    <property type="entry name" value="BTB/POZ_dom"/>
</dbReference>
<feature type="region of interest" description="Disordered" evidence="1">
    <location>
        <begin position="411"/>
        <end position="436"/>
    </location>
</feature>
<dbReference type="PANTHER" id="PTHR47843:SF2">
    <property type="entry name" value="BTB DOMAIN-CONTAINING PROTEIN"/>
    <property type="match status" value="1"/>
</dbReference>
<feature type="compositionally biased region" description="Polar residues" evidence="1">
    <location>
        <begin position="649"/>
        <end position="670"/>
    </location>
</feature>
<feature type="compositionally biased region" description="Low complexity" evidence="1">
    <location>
        <begin position="732"/>
        <end position="750"/>
    </location>
</feature>
<dbReference type="GeneID" id="28842785"/>
<feature type="compositionally biased region" description="Polar residues" evidence="1">
    <location>
        <begin position="678"/>
        <end position="687"/>
    </location>
</feature>
<feature type="compositionally biased region" description="Gly residues" evidence="1">
    <location>
        <begin position="374"/>
        <end position="389"/>
    </location>
</feature>
<dbReference type="OrthoDB" id="6359816at2759"/>
<feature type="region of interest" description="Disordered" evidence="1">
    <location>
        <begin position="489"/>
        <end position="602"/>
    </location>
</feature>
<keyword evidence="4" id="KW-1185">Reference proteome</keyword>
<dbReference type="PANTHER" id="PTHR47843">
    <property type="entry name" value="BTB DOMAIN-CONTAINING PROTEIN-RELATED"/>
    <property type="match status" value="1"/>
</dbReference>
<feature type="region of interest" description="Disordered" evidence="1">
    <location>
        <begin position="625"/>
        <end position="804"/>
    </location>
</feature>
<feature type="compositionally biased region" description="Polar residues" evidence="1">
    <location>
        <begin position="512"/>
        <end position="545"/>
    </location>
</feature>
<dbReference type="CDD" id="cd18186">
    <property type="entry name" value="BTB_POZ_ZBTB_KLHL-like"/>
    <property type="match status" value="1"/>
</dbReference>
<feature type="compositionally biased region" description="Polar residues" evidence="1">
    <location>
        <begin position="764"/>
        <end position="775"/>
    </location>
</feature>
<evidence type="ECO:0000259" key="2">
    <source>
        <dbReference type="PROSITE" id="PS50097"/>
    </source>
</evidence>
<feature type="compositionally biased region" description="Low complexity" evidence="1">
    <location>
        <begin position="546"/>
        <end position="578"/>
    </location>
</feature>
<reference evidence="4" key="2">
    <citation type="journal article" date="2018" name="Nat. Commun.">
        <title>Extreme sensitivity to ultraviolet light in the fungal pathogen causing white-nose syndrome of bats.</title>
        <authorList>
            <person name="Palmer J.M."/>
            <person name="Drees K.P."/>
            <person name="Foster J.T."/>
            <person name="Lindner D.L."/>
        </authorList>
    </citation>
    <scope>NUCLEOTIDE SEQUENCE [LARGE SCALE GENOMIC DNA]</scope>
    <source>
        <strain evidence="4">UAMH 10579</strain>
    </source>
</reference>
<feature type="compositionally biased region" description="Polar residues" evidence="1">
    <location>
        <begin position="579"/>
        <end position="595"/>
    </location>
</feature>